<dbReference type="EC" id="3.-.-.-" evidence="1"/>
<keyword evidence="1" id="KW-0378">Hydrolase</keyword>
<accession>A0ACC6PNQ4</accession>
<evidence type="ECO:0000313" key="1">
    <source>
        <dbReference type="EMBL" id="MEJ8632987.1"/>
    </source>
</evidence>
<organism evidence="1 2">
    <name type="scientific">Streptomyces achmelvichensis</name>
    <dbReference type="NCBI Taxonomy" id="3134111"/>
    <lineage>
        <taxon>Bacteria</taxon>
        <taxon>Bacillati</taxon>
        <taxon>Actinomycetota</taxon>
        <taxon>Actinomycetes</taxon>
        <taxon>Kitasatosporales</taxon>
        <taxon>Streptomycetaceae</taxon>
        <taxon>Streptomyces</taxon>
    </lineage>
</organism>
<name>A0ACC6PNQ4_9ACTN</name>
<dbReference type="Proteomes" id="UP001377168">
    <property type="component" value="Unassembled WGS sequence"/>
</dbReference>
<dbReference type="EMBL" id="JBBKAJ010000022">
    <property type="protein sequence ID" value="MEJ8632987.1"/>
    <property type="molecule type" value="Genomic_DNA"/>
</dbReference>
<evidence type="ECO:0000313" key="2">
    <source>
        <dbReference type="Proteomes" id="UP001377168"/>
    </source>
</evidence>
<proteinExistence type="predicted"/>
<gene>
    <name evidence="1" type="ORF">WKI67_06225</name>
</gene>
<comment type="caution">
    <text evidence="1">The sequence shown here is derived from an EMBL/GenBank/DDBJ whole genome shotgun (WGS) entry which is preliminary data.</text>
</comment>
<protein>
    <submittedName>
        <fullName evidence="1">HAD family hydrolase</fullName>
        <ecNumber evidence="1">3.-.-.-</ecNumber>
    </submittedName>
</protein>
<sequence length="264" mass="26927">MIATDLDGTLLGPGGVLSPRTLSALRSAVSAGTEVVFVTARPPRFVDMLTAATGLVGTAVCSNGALVYDVASRIVVETRALPLPTARQVATALAAAAPGLGFALETGHQMLYEPGFGLRFEGAAEFEVAVASLVDLWLTEMPVTKLLAWSAQLDADFLLAAAEESAGGVAQFTHSGGRGLLEISAPGVSKASTLSALCAVRGIDASDVIAFGDMPNDLAILQWAGTGYAMANAHPAVLAAVGRRTASNADDGVAVVLEQFFGRA</sequence>
<keyword evidence="2" id="KW-1185">Reference proteome</keyword>
<reference evidence="1" key="1">
    <citation type="submission" date="2024-03" db="EMBL/GenBank/DDBJ databases">
        <title>Novel Streptomyces species of biotechnological and ecological value are a feature of Machair soil.</title>
        <authorList>
            <person name="Prole J.R."/>
            <person name="Goodfellow M."/>
            <person name="Allenby N."/>
            <person name="Ward A.C."/>
        </authorList>
    </citation>
    <scope>NUCLEOTIDE SEQUENCE</scope>
    <source>
        <strain evidence="1">MS2.AVA.5</strain>
    </source>
</reference>